<dbReference type="NCBIfam" id="TIGR02937">
    <property type="entry name" value="sigma70-ECF"/>
    <property type="match status" value="1"/>
</dbReference>
<evidence type="ECO:0000313" key="6">
    <source>
        <dbReference type="EMBL" id="NER18071.1"/>
    </source>
</evidence>
<dbReference type="Proteomes" id="UP000474296">
    <property type="component" value="Unassembled WGS sequence"/>
</dbReference>
<dbReference type="PROSITE" id="PS00622">
    <property type="entry name" value="HTH_LUXR_1"/>
    <property type="match status" value="1"/>
</dbReference>
<organism evidence="6 7">
    <name type="scientific">Spongiivirga citrea</name>
    <dbReference type="NCBI Taxonomy" id="1481457"/>
    <lineage>
        <taxon>Bacteria</taxon>
        <taxon>Pseudomonadati</taxon>
        <taxon>Bacteroidota</taxon>
        <taxon>Flavobacteriia</taxon>
        <taxon>Flavobacteriales</taxon>
        <taxon>Flavobacteriaceae</taxon>
        <taxon>Spongiivirga</taxon>
    </lineage>
</organism>
<dbReference type="Pfam" id="PF04542">
    <property type="entry name" value="Sigma70_r2"/>
    <property type="match status" value="1"/>
</dbReference>
<keyword evidence="4" id="KW-0804">Transcription</keyword>
<dbReference type="Gene3D" id="1.10.10.10">
    <property type="entry name" value="Winged helix-like DNA-binding domain superfamily/Winged helix DNA-binding domain"/>
    <property type="match status" value="1"/>
</dbReference>
<sequence>MSKQDAQLFESIYKDHYPMVYQMCLGYMKGDSAQAGDLTQEIFIIIWNKLSSFEGKSTLKTWIYRITVNSCLQYLRKQKRKRSIQFEKIEGVLKNEPTEEVDTKNQSLYAAIGKLNEIDRLLIMMILDGETYDGVAEVIGISVVNVRVKIHRIKQRLKKILENE</sequence>
<dbReference type="SUPFAM" id="SSF88946">
    <property type="entry name" value="Sigma2 domain of RNA polymerase sigma factors"/>
    <property type="match status" value="1"/>
</dbReference>
<keyword evidence="7" id="KW-1185">Reference proteome</keyword>
<evidence type="ECO:0000256" key="1">
    <source>
        <dbReference type="ARBA" id="ARBA00010641"/>
    </source>
</evidence>
<comment type="caution">
    <text evidence="6">The sequence shown here is derived from an EMBL/GenBank/DDBJ whole genome shotgun (WGS) entry which is preliminary data.</text>
</comment>
<reference evidence="6 7" key="1">
    <citation type="submission" date="2020-01" db="EMBL/GenBank/DDBJ databases">
        <title>Spongiivirga citrea KCTC 32990T.</title>
        <authorList>
            <person name="Wang G."/>
        </authorList>
    </citation>
    <scope>NUCLEOTIDE SEQUENCE [LARGE SCALE GENOMIC DNA]</scope>
    <source>
        <strain evidence="6 7">KCTC 32990</strain>
    </source>
</reference>
<proteinExistence type="inferred from homology"/>
<dbReference type="GO" id="GO:0016987">
    <property type="term" value="F:sigma factor activity"/>
    <property type="evidence" value="ECO:0007669"/>
    <property type="project" value="UniProtKB-KW"/>
</dbReference>
<evidence type="ECO:0000313" key="7">
    <source>
        <dbReference type="Proteomes" id="UP000474296"/>
    </source>
</evidence>
<dbReference type="InterPro" id="IPR014284">
    <property type="entry name" value="RNA_pol_sigma-70_dom"/>
</dbReference>
<dbReference type="InterPro" id="IPR013324">
    <property type="entry name" value="RNA_pol_sigma_r3/r4-like"/>
</dbReference>
<dbReference type="InterPro" id="IPR013249">
    <property type="entry name" value="RNA_pol_sigma70_r4_t2"/>
</dbReference>
<gene>
    <name evidence="6" type="ORF">GWK10_12670</name>
</gene>
<dbReference type="AlphaFoldDB" id="A0A6M0CJQ6"/>
<protein>
    <submittedName>
        <fullName evidence="6">Sigma-70 family RNA polymerase sigma factor</fullName>
    </submittedName>
</protein>
<dbReference type="PANTHER" id="PTHR43133:SF45">
    <property type="entry name" value="RNA POLYMERASE ECF-TYPE SIGMA FACTOR"/>
    <property type="match status" value="1"/>
</dbReference>
<dbReference type="SUPFAM" id="SSF88659">
    <property type="entry name" value="Sigma3 and sigma4 domains of RNA polymerase sigma factors"/>
    <property type="match status" value="1"/>
</dbReference>
<name>A0A6M0CJQ6_9FLAO</name>
<dbReference type="EMBL" id="JAABOQ010000005">
    <property type="protein sequence ID" value="NER18071.1"/>
    <property type="molecule type" value="Genomic_DNA"/>
</dbReference>
<dbReference type="RefSeq" id="WP_164032752.1">
    <property type="nucleotide sequence ID" value="NZ_JAABOQ010000005.1"/>
</dbReference>
<feature type="domain" description="HTH luxR-type" evidence="5">
    <location>
        <begin position="129"/>
        <end position="156"/>
    </location>
</feature>
<evidence type="ECO:0000256" key="4">
    <source>
        <dbReference type="ARBA" id="ARBA00023163"/>
    </source>
</evidence>
<dbReference type="GO" id="GO:0003677">
    <property type="term" value="F:DNA binding"/>
    <property type="evidence" value="ECO:0007669"/>
    <property type="project" value="InterPro"/>
</dbReference>
<keyword evidence="3" id="KW-0731">Sigma factor</keyword>
<dbReference type="Gene3D" id="1.10.1740.10">
    <property type="match status" value="1"/>
</dbReference>
<dbReference type="GO" id="GO:0006352">
    <property type="term" value="P:DNA-templated transcription initiation"/>
    <property type="evidence" value="ECO:0007669"/>
    <property type="project" value="InterPro"/>
</dbReference>
<accession>A0A6M0CJQ6</accession>
<dbReference type="InterPro" id="IPR007627">
    <property type="entry name" value="RNA_pol_sigma70_r2"/>
</dbReference>
<dbReference type="PANTHER" id="PTHR43133">
    <property type="entry name" value="RNA POLYMERASE ECF-TYPE SIGMA FACTO"/>
    <property type="match status" value="1"/>
</dbReference>
<dbReference type="InterPro" id="IPR013325">
    <property type="entry name" value="RNA_pol_sigma_r2"/>
</dbReference>
<evidence type="ECO:0000259" key="5">
    <source>
        <dbReference type="PROSITE" id="PS00622"/>
    </source>
</evidence>
<dbReference type="Pfam" id="PF08281">
    <property type="entry name" value="Sigma70_r4_2"/>
    <property type="match status" value="1"/>
</dbReference>
<comment type="similarity">
    <text evidence="1">Belongs to the sigma-70 factor family. ECF subfamily.</text>
</comment>
<dbReference type="InterPro" id="IPR036388">
    <property type="entry name" value="WH-like_DNA-bd_sf"/>
</dbReference>
<keyword evidence="2" id="KW-0805">Transcription regulation</keyword>
<dbReference type="InterPro" id="IPR000792">
    <property type="entry name" value="Tscrpt_reg_LuxR_C"/>
</dbReference>
<dbReference type="InterPro" id="IPR039425">
    <property type="entry name" value="RNA_pol_sigma-70-like"/>
</dbReference>
<evidence type="ECO:0000256" key="3">
    <source>
        <dbReference type="ARBA" id="ARBA00023082"/>
    </source>
</evidence>
<evidence type="ECO:0000256" key="2">
    <source>
        <dbReference type="ARBA" id="ARBA00023015"/>
    </source>
</evidence>